<gene>
    <name evidence="1" type="ORF">FMM72_06990</name>
</gene>
<organism evidence="1 2">
    <name type="scientific">Anaerotruncus colihominis</name>
    <dbReference type="NCBI Taxonomy" id="169435"/>
    <lineage>
        <taxon>Bacteria</taxon>
        <taxon>Bacillati</taxon>
        <taxon>Bacillota</taxon>
        <taxon>Clostridia</taxon>
        <taxon>Eubacteriales</taxon>
        <taxon>Oscillospiraceae</taxon>
        <taxon>Anaerotruncus</taxon>
    </lineage>
</organism>
<reference evidence="1 2" key="1">
    <citation type="submission" date="2019-06" db="EMBL/GenBank/DDBJ databases">
        <title>Draft genome sequences of 15 bacterial species constituting the stable defined intestinal microbiota of the GM15 gnotobiotic mouse model.</title>
        <authorList>
            <person name="Elie C."/>
            <person name="Mathieu A."/>
            <person name="Saliou A."/>
            <person name="Darnaud M."/>
            <person name="Leulier F."/>
            <person name="Tamellini A."/>
        </authorList>
    </citation>
    <scope>NUCLEOTIDE SEQUENCE [LARGE SCALE GENOMIC DNA]</scope>
    <source>
        <strain evidence="1 2">JM4-15</strain>
    </source>
</reference>
<dbReference type="AlphaFoldDB" id="A0A845SWT8"/>
<proteinExistence type="predicted"/>
<dbReference type="Proteomes" id="UP000462501">
    <property type="component" value="Unassembled WGS sequence"/>
</dbReference>
<protein>
    <submittedName>
        <fullName evidence="1">Uncharacterized protein</fullName>
    </submittedName>
</protein>
<accession>A0A845SWT8</accession>
<dbReference type="RefSeq" id="WP_162220980.1">
    <property type="nucleotide sequence ID" value="NZ_JANJZM010000012.1"/>
</dbReference>
<sequence>MKICIDERTYEGSATEIMEQLRQQTFDPTEYPDTESYIYQLRSNFIRTTDLDCPLPDSGVEGQALAMFAHLAKAGALVILEEN</sequence>
<comment type="caution">
    <text evidence="1">The sequence shown here is derived from an EMBL/GenBank/DDBJ whole genome shotgun (WGS) entry which is preliminary data.</text>
</comment>
<evidence type="ECO:0000313" key="2">
    <source>
        <dbReference type="Proteomes" id="UP000462501"/>
    </source>
</evidence>
<name>A0A845SWT8_9FIRM</name>
<evidence type="ECO:0000313" key="1">
    <source>
        <dbReference type="EMBL" id="NDO39003.1"/>
    </source>
</evidence>
<dbReference type="EMBL" id="VIQT01000009">
    <property type="protein sequence ID" value="NDO39003.1"/>
    <property type="molecule type" value="Genomic_DNA"/>
</dbReference>